<dbReference type="RefSeq" id="WP_155095974.1">
    <property type="nucleotide sequence ID" value="NZ_WMIE01000007.1"/>
</dbReference>
<evidence type="ECO:0000256" key="1">
    <source>
        <dbReference type="SAM" id="Phobius"/>
    </source>
</evidence>
<sequence length="585" mass="64223">MRSIVEWEALTGADKLTAAEVRLIEAVRKGRPCAIGIKAPTEKTPDNRIRANFLRMLILGATPACGLHESGVQLAGAWVDGKLDLSFCTVRGQVLLQNCTFAERPNFSNARLAQFDLIGSDLRAGLLATHMCVEGSFHLSKIVSARTVDLRGATVRGRLACSDAKITCVGREALNFSNASIGASLFLSRVRITGVVRLNGAEIGGQLECTGASFNSASSDANAALNADSMKVRQSVFLRNITAKGRVTLSAAKIGGMLGITEAEFHAEKDYEKVALNLQSTQARILYIRKLSILEGKLTLNGARFEILTDDGQWPLERHSLVLNGLHYERIAGKAAPTTATARRSWLETGSTQDDRFFPQPYTQLAKVLRAMGHDTEARKVLIWRERRLRSQARQDLLIARDDTRWPAAHRQWQILNAGIHWIGDKLFDGIAAFGYRPFQTLISAFILWLVASCVAQFTWSEGSFAPNSDVVLTSSAWQNLLLEDCIPEIGEAAKSECVANPADTWSRVGKPGMDWESFSSLGYALDLVVPVLDLGQTSAWAPSKDRGPWGRGLWWGRWVLQALGWMIVLVFAAAVSGIMQRDQE</sequence>
<keyword evidence="1" id="KW-0472">Membrane</keyword>
<dbReference type="OrthoDB" id="6865449at2"/>
<keyword evidence="1" id="KW-1133">Transmembrane helix</keyword>
<name>A0A6L6JBV1_9RHOB</name>
<dbReference type="AlphaFoldDB" id="A0A6L6JBV1"/>
<gene>
    <name evidence="2" type="ORF">GL286_12845</name>
</gene>
<reference evidence="2 3" key="1">
    <citation type="submission" date="2019-11" db="EMBL/GenBank/DDBJ databases">
        <authorList>
            <person name="Dong K."/>
        </authorList>
    </citation>
    <scope>NUCLEOTIDE SEQUENCE [LARGE SCALE GENOMIC DNA]</scope>
    <source>
        <strain evidence="2 3">NBRC 111993</strain>
    </source>
</reference>
<comment type="caution">
    <text evidence="2">The sequence shown here is derived from an EMBL/GenBank/DDBJ whole genome shotgun (WGS) entry which is preliminary data.</text>
</comment>
<keyword evidence="3" id="KW-1185">Reference proteome</keyword>
<dbReference type="Proteomes" id="UP000478183">
    <property type="component" value="Unassembled WGS sequence"/>
</dbReference>
<dbReference type="EMBL" id="WMIE01000007">
    <property type="protein sequence ID" value="MTH78618.1"/>
    <property type="molecule type" value="Genomic_DNA"/>
</dbReference>
<keyword evidence="1" id="KW-0812">Transmembrane</keyword>
<evidence type="ECO:0000313" key="2">
    <source>
        <dbReference type="EMBL" id="MTH78618.1"/>
    </source>
</evidence>
<protein>
    <recommendedName>
        <fullName evidence="4">Pentapeptide repeat-containing protein</fullName>
    </recommendedName>
</protein>
<evidence type="ECO:0000313" key="3">
    <source>
        <dbReference type="Proteomes" id="UP000478183"/>
    </source>
</evidence>
<evidence type="ECO:0008006" key="4">
    <source>
        <dbReference type="Google" id="ProtNLM"/>
    </source>
</evidence>
<feature type="transmembrane region" description="Helical" evidence="1">
    <location>
        <begin position="559"/>
        <end position="580"/>
    </location>
</feature>
<accession>A0A6L6JBV1</accession>
<organism evidence="2 3">
    <name type="scientific">Paracoccus aestuariivivens</name>
    <dbReference type="NCBI Taxonomy" id="1820333"/>
    <lineage>
        <taxon>Bacteria</taxon>
        <taxon>Pseudomonadati</taxon>
        <taxon>Pseudomonadota</taxon>
        <taxon>Alphaproteobacteria</taxon>
        <taxon>Rhodobacterales</taxon>
        <taxon>Paracoccaceae</taxon>
        <taxon>Paracoccus</taxon>
    </lineage>
</organism>
<proteinExistence type="predicted"/>